<keyword evidence="2" id="KW-1185">Reference proteome</keyword>
<evidence type="ECO:0000313" key="1">
    <source>
        <dbReference type="EMBL" id="THU62789.1"/>
    </source>
</evidence>
<protein>
    <submittedName>
        <fullName evidence="1">Uncharacterized protein</fullName>
    </submittedName>
</protein>
<gene>
    <name evidence="1" type="ORF">C4D60_Mb01t08840</name>
</gene>
<organism evidence="1 2">
    <name type="scientific">Musa balbisiana</name>
    <name type="common">Banana</name>
    <dbReference type="NCBI Taxonomy" id="52838"/>
    <lineage>
        <taxon>Eukaryota</taxon>
        <taxon>Viridiplantae</taxon>
        <taxon>Streptophyta</taxon>
        <taxon>Embryophyta</taxon>
        <taxon>Tracheophyta</taxon>
        <taxon>Spermatophyta</taxon>
        <taxon>Magnoliopsida</taxon>
        <taxon>Liliopsida</taxon>
        <taxon>Zingiberales</taxon>
        <taxon>Musaceae</taxon>
        <taxon>Musa</taxon>
    </lineage>
</organism>
<proteinExistence type="predicted"/>
<accession>A0A4S8JM73</accession>
<sequence>MSRTGPNPIGHWSELFSDTHCGPCERKDVSLRKRKKRSAQVICLPWPNPHEHHYSCRPTLYPNLRESNTSPSSHGWQTWRWPSSLCRCSCAVAGRGATAEAPRLSASKQQGVAIVALVQEHFVKHLEDV</sequence>
<reference evidence="1 2" key="1">
    <citation type="journal article" date="2019" name="Nat. Plants">
        <title>Genome sequencing of Musa balbisiana reveals subgenome evolution and function divergence in polyploid bananas.</title>
        <authorList>
            <person name="Yao X."/>
        </authorList>
    </citation>
    <scope>NUCLEOTIDE SEQUENCE [LARGE SCALE GENOMIC DNA]</scope>
    <source>
        <strain evidence="2">cv. DH-PKW</strain>
        <tissue evidence="1">Leaves</tissue>
    </source>
</reference>
<evidence type="ECO:0000313" key="2">
    <source>
        <dbReference type="Proteomes" id="UP000317650"/>
    </source>
</evidence>
<dbReference type="Proteomes" id="UP000317650">
    <property type="component" value="Chromosome 1"/>
</dbReference>
<name>A0A4S8JM73_MUSBA</name>
<comment type="caution">
    <text evidence="1">The sequence shown here is derived from an EMBL/GenBank/DDBJ whole genome shotgun (WGS) entry which is preliminary data.</text>
</comment>
<dbReference type="EMBL" id="PYDT01000004">
    <property type="protein sequence ID" value="THU62789.1"/>
    <property type="molecule type" value="Genomic_DNA"/>
</dbReference>
<dbReference type="AlphaFoldDB" id="A0A4S8JM73"/>